<dbReference type="STRING" id="1641875.XM53_11570"/>
<evidence type="ECO:0000313" key="2">
    <source>
        <dbReference type="Proteomes" id="UP000051295"/>
    </source>
</evidence>
<organism evidence="1 2">
    <name type="scientific">Roseovarius atlanticus</name>
    <dbReference type="NCBI Taxonomy" id="1641875"/>
    <lineage>
        <taxon>Bacteria</taxon>
        <taxon>Pseudomonadati</taxon>
        <taxon>Pseudomonadota</taxon>
        <taxon>Alphaproteobacteria</taxon>
        <taxon>Rhodobacterales</taxon>
        <taxon>Roseobacteraceae</taxon>
        <taxon>Roseovarius</taxon>
    </lineage>
</organism>
<sequence length="169" mass="18086">MRGPHILPAAVAGAVLLGACARDDEASMRARLAPWFSLGETLAFSSRARCAAAAFRLVSSDIGAAVPVERNVPDMLRALPSRGVAALDDPKMTPDAAMVDAVNTQRTFGMQMRRAGLEARPCMEGKVGAEFRRLLMRPETVLAYETTDGTLMLMDRANRVLVVAAGDRA</sequence>
<dbReference type="Proteomes" id="UP000051295">
    <property type="component" value="Unassembled WGS sequence"/>
</dbReference>
<reference evidence="1 2" key="1">
    <citation type="submission" date="2015-04" db="EMBL/GenBank/DDBJ databases">
        <title>The draft genome sequence of Roseovarius sp.R12b.</title>
        <authorList>
            <person name="Li G."/>
            <person name="Lai Q."/>
            <person name="Shao Z."/>
            <person name="Yan P."/>
        </authorList>
    </citation>
    <scope>NUCLEOTIDE SEQUENCE [LARGE SCALE GENOMIC DNA]</scope>
    <source>
        <strain evidence="1 2">R12B</strain>
    </source>
</reference>
<dbReference type="PATRIC" id="fig|1641875.4.peg.98"/>
<dbReference type="AlphaFoldDB" id="A0A0T5NUK8"/>
<dbReference type="EMBL" id="LAXJ01000010">
    <property type="protein sequence ID" value="KRS12422.1"/>
    <property type="molecule type" value="Genomic_DNA"/>
</dbReference>
<keyword evidence="2" id="KW-1185">Reference proteome</keyword>
<protein>
    <recommendedName>
        <fullName evidence="3">Lipoprotein</fullName>
    </recommendedName>
</protein>
<proteinExistence type="predicted"/>
<dbReference type="PROSITE" id="PS51257">
    <property type="entry name" value="PROKAR_LIPOPROTEIN"/>
    <property type="match status" value="1"/>
</dbReference>
<gene>
    <name evidence="1" type="ORF">XM53_11570</name>
</gene>
<accession>A0A0T5NUK8</accession>
<comment type="caution">
    <text evidence="1">The sequence shown here is derived from an EMBL/GenBank/DDBJ whole genome shotgun (WGS) entry which is preliminary data.</text>
</comment>
<evidence type="ECO:0008006" key="3">
    <source>
        <dbReference type="Google" id="ProtNLM"/>
    </source>
</evidence>
<evidence type="ECO:0000313" key="1">
    <source>
        <dbReference type="EMBL" id="KRS12422.1"/>
    </source>
</evidence>
<name>A0A0T5NUK8_9RHOB</name>